<dbReference type="InterPro" id="IPR015421">
    <property type="entry name" value="PyrdxlP-dep_Trfase_major"/>
</dbReference>
<dbReference type="InterPro" id="IPR015422">
    <property type="entry name" value="PyrdxlP-dep_Trfase_small"/>
</dbReference>
<dbReference type="EMBL" id="PVXP01000067">
    <property type="protein sequence ID" value="PRR81594.1"/>
    <property type="molecule type" value="Genomic_DNA"/>
</dbReference>
<dbReference type="GO" id="GO:0042802">
    <property type="term" value="F:identical protein binding"/>
    <property type="evidence" value="ECO:0007669"/>
    <property type="project" value="TreeGrafter"/>
</dbReference>
<dbReference type="PROSITE" id="PS00600">
    <property type="entry name" value="AA_TRANSFER_CLASS_3"/>
    <property type="match status" value="1"/>
</dbReference>
<organism evidence="6 7">
    <name type="scientific">Clostridium luticellarii</name>
    <dbReference type="NCBI Taxonomy" id="1691940"/>
    <lineage>
        <taxon>Bacteria</taxon>
        <taxon>Bacillati</taxon>
        <taxon>Bacillota</taxon>
        <taxon>Clostridia</taxon>
        <taxon>Eubacteriales</taxon>
        <taxon>Clostridiaceae</taxon>
        <taxon>Clostridium</taxon>
    </lineage>
</organism>
<dbReference type="PANTHER" id="PTHR11986">
    <property type="entry name" value="AMINOTRANSFERASE CLASS III"/>
    <property type="match status" value="1"/>
</dbReference>
<dbReference type="AlphaFoldDB" id="A0A2T0BCI3"/>
<keyword evidence="5" id="KW-0055">Arginine biosynthesis</keyword>
<evidence type="ECO:0000256" key="5">
    <source>
        <dbReference type="HAMAP-Rule" id="MF_01107"/>
    </source>
</evidence>
<keyword evidence="3 5" id="KW-0808">Transferase</keyword>
<comment type="caution">
    <text evidence="6">The sequence shown here is derived from an EMBL/GenBank/DDBJ whole genome shotgun (WGS) entry which is preliminary data.</text>
</comment>
<feature type="binding site" evidence="5">
    <location>
        <position position="145"/>
    </location>
    <ligand>
        <name>pyridoxal 5'-phosphate</name>
        <dbReference type="ChEBI" id="CHEBI:597326"/>
    </ligand>
</feature>
<evidence type="ECO:0000313" key="7">
    <source>
        <dbReference type="Proteomes" id="UP000237798"/>
    </source>
</evidence>
<dbReference type="GO" id="GO:0006526">
    <property type="term" value="P:L-arginine biosynthetic process"/>
    <property type="evidence" value="ECO:0007669"/>
    <property type="project" value="UniProtKB-UniRule"/>
</dbReference>
<keyword evidence="1 5" id="KW-0032">Aminotransferase</keyword>
<dbReference type="SUPFAM" id="SSF53383">
    <property type="entry name" value="PLP-dependent transferases"/>
    <property type="match status" value="1"/>
</dbReference>
<feature type="binding site" evidence="5">
    <location>
        <position position="286"/>
    </location>
    <ligand>
        <name>N(2)-acetyl-L-ornithine</name>
        <dbReference type="ChEBI" id="CHEBI:57805"/>
    </ligand>
</feature>
<comment type="subcellular location">
    <subcellularLocation>
        <location evidence="5">Cytoplasm</location>
    </subcellularLocation>
</comment>
<comment type="similarity">
    <text evidence="5">Belongs to the class-III pyridoxal-phosphate-dependent aminotransferase family. ArgD subfamily.</text>
</comment>
<dbReference type="HAMAP" id="MF_01107">
    <property type="entry name" value="ArgD_aminotrans_3"/>
    <property type="match status" value="1"/>
</dbReference>
<dbReference type="FunFam" id="3.40.640.10:FF:000004">
    <property type="entry name" value="Acetylornithine aminotransferase"/>
    <property type="match status" value="1"/>
</dbReference>
<name>A0A2T0BCI3_9CLOT</name>
<dbReference type="InterPro" id="IPR050103">
    <property type="entry name" value="Class-III_PLP-dep_AT"/>
</dbReference>
<dbReference type="InterPro" id="IPR015424">
    <property type="entry name" value="PyrdxlP-dep_Trfase"/>
</dbReference>
<keyword evidence="2 5" id="KW-0028">Amino-acid biosynthesis</keyword>
<dbReference type="InterPro" id="IPR005814">
    <property type="entry name" value="Aminotrans_3"/>
</dbReference>
<evidence type="ECO:0000256" key="2">
    <source>
        <dbReference type="ARBA" id="ARBA00022605"/>
    </source>
</evidence>
<dbReference type="InterPro" id="IPR049704">
    <property type="entry name" value="Aminotrans_3_PPA_site"/>
</dbReference>
<dbReference type="PIRSF" id="PIRSF000521">
    <property type="entry name" value="Transaminase_4ab_Lys_Orn"/>
    <property type="match status" value="1"/>
</dbReference>
<proteinExistence type="inferred from homology"/>
<dbReference type="Proteomes" id="UP000237798">
    <property type="component" value="Unassembled WGS sequence"/>
</dbReference>
<feature type="binding site" evidence="5">
    <location>
        <begin position="112"/>
        <end position="113"/>
    </location>
    <ligand>
        <name>pyridoxal 5'-phosphate</name>
        <dbReference type="ChEBI" id="CHEBI:597326"/>
    </ligand>
</feature>
<evidence type="ECO:0000256" key="4">
    <source>
        <dbReference type="ARBA" id="ARBA00022898"/>
    </source>
</evidence>
<dbReference type="EC" id="2.6.1.11" evidence="5"/>
<dbReference type="GO" id="GO:0005737">
    <property type="term" value="C:cytoplasm"/>
    <property type="evidence" value="ECO:0007669"/>
    <property type="project" value="UniProtKB-SubCell"/>
</dbReference>
<dbReference type="UniPathway" id="UPA00068">
    <property type="reaction ID" value="UER00109"/>
</dbReference>
<comment type="pathway">
    <text evidence="5">Amino-acid biosynthesis; L-arginine biosynthesis; N(2)-acetyl-L-ornithine from L-glutamate: step 4/4.</text>
</comment>
<dbReference type="Gene3D" id="3.40.640.10">
    <property type="entry name" value="Type I PLP-dependent aspartate aminotransferase-like (Major domain)"/>
    <property type="match status" value="1"/>
</dbReference>
<comment type="catalytic activity">
    <reaction evidence="5">
        <text>N(2)-acetyl-L-ornithine + 2-oxoglutarate = N-acetyl-L-glutamate 5-semialdehyde + L-glutamate</text>
        <dbReference type="Rhea" id="RHEA:18049"/>
        <dbReference type="ChEBI" id="CHEBI:16810"/>
        <dbReference type="ChEBI" id="CHEBI:29123"/>
        <dbReference type="ChEBI" id="CHEBI:29985"/>
        <dbReference type="ChEBI" id="CHEBI:57805"/>
        <dbReference type="EC" id="2.6.1.11"/>
    </reaction>
</comment>
<comment type="subunit">
    <text evidence="5">Homodimer.</text>
</comment>
<dbReference type="InterPro" id="IPR004636">
    <property type="entry name" value="AcOrn/SuccOrn_fam"/>
</dbReference>
<gene>
    <name evidence="5 6" type="primary">argD</name>
    <name evidence="6" type="ORF">CLLU_30810</name>
</gene>
<evidence type="ECO:0000313" key="6">
    <source>
        <dbReference type="EMBL" id="PRR81594.1"/>
    </source>
</evidence>
<keyword evidence="4 5" id="KW-0663">Pyridoxal phosphate</keyword>
<protein>
    <recommendedName>
        <fullName evidence="5">Acetylornithine aminotransferase</fullName>
        <shortName evidence="5">ACOAT</shortName>
        <ecNumber evidence="5">2.6.1.11</ecNumber>
    </recommendedName>
</protein>
<dbReference type="NCBIfam" id="NF002325">
    <property type="entry name" value="PRK01278.1"/>
    <property type="match status" value="1"/>
</dbReference>
<reference evidence="6 7" key="1">
    <citation type="submission" date="2018-03" db="EMBL/GenBank/DDBJ databases">
        <title>Genome sequence of Clostridium luticellarii DSM 29923.</title>
        <authorList>
            <person name="Poehlein A."/>
            <person name="Daniel R."/>
        </authorList>
    </citation>
    <scope>NUCLEOTIDE SEQUENCE [LARGE SCALE GENOMIC DNA]</scope>
    <source>
        <strain evidence="6 7">DSM 29923</strain>
    </source>
</reference>
<sequence length="401" mass="44365">MAKFLYNGIHMDYLQYSKEYLMNTYNHIPVVFTKGKGCKLYDVSDKEYLDFTSGIGVMALGHGNEKWTAAVEAQLKKLVHTSNIVLNVPVLELAKKITEISNMSKVFFSNSGTETNEGAIKLARKYSFDKYGKGRSTIITLDRSFHGRTMAALEATGEDELHKYFYPFPEGFRHIDITVESLEKAVDSSVCAIMIEAIQGEGGVNPLSREFVNKVFEIAEKNDILVICDEVQCGLGRTGKLFGFNNYDVHPDIISVAKALGGGLPIGAILCNKKLENTFNYGDHGSTFGGNPVCAAGAIEILNQISDKKFLENVAEKGKFVKEFFKNKSFKNIKEVRGVGLMIGIEIKGKASDAQRKAFENGLLVLTAGRNNVVRLLPPLIISKEELEKGLNIIYKTVESM</sequence>
<keyword evidence="7" id="KW-1185">Reference proteome</keyword>
<feature type="binding site" evidence="5">
    <location>
        <position position="287"/>
    </location>
    <ligand>
        <name>pyridoxal 5'-phosphate</name>
        <dbReference type="ChEBI" id="CHEBI:597326"/>
    </ligand>
</feature>
<keyword evidence="5" id="KW-0963">Cytoplasm</keyword>
<dbReference type="Gene3D" id="3.90.1150.10">
    <property type="entry name" value="Aspartate Aminotransferase, domain 1"/>
    <property type="match status" value="1"/>
</dbReference>
<dbReference type="Pfam" id="PF00202">
    <property type="entry name" value="Aminotran_3"/>
    <property type="match status" value="1"/>
</dbReference>
<comment type="cofactor">
    <cofactor evidence="5">
        <name>pyridoxal 5'-phosphate</name>
        <dbReference type="ChEBI" id="CHEBI:597326"/>
    </cofactor>
    <text evidence="5">Binds 1 pyridoxal phosphate per subunit.</text>
</comment>
<feature type="binding site" evidence="5">
    <location>
        <position position="148"/>
    </location>
    <ligand>
        <name>N(2)-acetyl-L-ornithine</name>
        <dbReference type="ChEBI" id="CHEBI:57805"/>
    </ligand>
</feature>
<dbReference type="GO" id="GO:0030170">
    <property type="term" value="F:pyridoxal phosphate binding"/>
    <property type="evidence" value="ECO:0007669"/>
    <property type="project" value="InterPro"/>
</dbReference>
<dbReference type="NCBIfam" id="TIGR00707">
    <property type="entry name" value="argD"/>
    <property type="match status" value="1"/>
</dbReference>
<dbReference type="CDD" id="cd00610">
    <property type="entry name" value="OAT_like"/>
    <property type="match status" value="1"/>
</dbReference>
<comment type="miscellaneous">
    <text evidence="5">May also have succinyldiaminopimelate aminotransferase activity, thus carrying out the corresponding step in lysine biosynthesis.</text>
</comment>
<evidence type="ECO:0000256" key="1">
    <source>
        <dbReference type="ARBA" id="ARBA00022576"/>
    </source>
</evidence>
<evidence type="ECO:0000256" key="3">
    <source>
        <dbReference type="ARBA" id="ARBA00022679"/>
    </source>
</evidence>
<feature type="modified residue" description="N6-(pyridoxal phosphate)lysine" evidence="5">
    <location>
        <position position="258"/>
    </location>
</feature>
<accession>A0A2T0BCI3</accession>
<feature type="binding site" evidence="5">
    <location>
        <begin position="229"/>
        <end position="232"/>
    </location>
    <ligand>
        <name>pyridoxal 5'-phosphate</name>
        <dbReference type="ChEBI" id="CHEBI:597326"/>
    </ligand>
</feature>
<dbReference type="GO" id="GO:0003992">
    <property type="term" value="F:N2-acetyl-L-ornithine:2-oxoglutarate 5-aminotransferase activity"/>
    <property type="evidence" value="ECO:0007669"/>
    <property type="project" value="UniProtKB-UniRule"/>
</dbReference>
<dbReference type="PANTHER" id="PTHR11986:SF79">
    <property type="entry name" value="ACETYLORNITHINE AMINOTRANSFERASE, MITOCHONDRIAL"/>
    <property type="match status" value="1"/>
</dbReference>